<reference evidence="3 4" key="1">
    <citation type="submission" date="2018-04" db="EMBL/GenBank/DDBJ databases">
        <title>Genomic Encyclopedia of Type Strains, Phase IV (KMG-IV): sequencing the most valuable type-strain genomes for metagenomic binning, comparative biology and taxonomic classification.</title>
        <authorList>
            <person name="Goeker M."/>
        </authorList>
    </citation>
    <scope>NUCLEOTIDE SEQUENCE [LARGE SCALE GENOMIC DNA]</scope>
    <source>
        <strain evidence="3 4">DSM 7138</strain>
    </source>
</reference>
<feature type="transmembrane region" description="Helical" evidence="2">
    <location>
        <begin position="109"/>
        <end position="129"/>
    </location>
</feature>
<gene>
    <name evidence="3" type="ORF">C7449_10513</name>
</gene>
<feature type="compositionally biased region" description="Basic and acidic residues" evidence="1">
    <location>
        <begin position="56"/>
        <end position="82"/>
    </location>
</feature>
<dbReference type="OrthoDB" id="7596641at2"/>
<dbReference type="Pfam" id="PF09954">
    <property type="entry name" value="DUF2188"/>
    <property type="match status" value="1"/>
</dbReference>
<feature type="compositionally biased region" description="Low complexity" evidence="1">
    <location>
        <begin position="99"/>
        <end position="108"/>
    </location>
</feature>
<dbReference type="InterPro" id="IPR018691">
    <property type="entry name" value="DUF2188"/>
</dbReference>
<comment type="caution">
    <text evidence="3">The sequence shown here is derived from an EMBL/GenBank/DDBJ whole genome shotgun (WGS) entry which is preliminary data.</text>
</comment>
<keyword evidence="2" id="KW-1133">Transmembrane helix</keyword>
<feature type="compositionally biased region" description="Basic residues" evidence="1">
    <location>
        <begin position="83"/>
        <end position="96"/>
    </location>
</feature>
<accession>A0A2T5B548</accession>
<dbReference type="RefSeq" id="WP_108003237.1">
    <property type="nucleotide sequence ID" value="NZ_JBHEEX010000003.1"/>
</dbReference>
<feature type="region of interest" description="Disordered" evidence="1">
    <location>
        <begin position="56"/>
        <end position="108"/>
    </location>
</feature>
<keyword evidence="2" id="KW-0472">Membrane</keyword>
<evidence type="ECO:0000313" key="3">
    <source>
        <dbReference type="EMBL" id="PTM94115.1"/>
    </source>
</evidence>
<keyword evidence="2" id="KW-0812">Transmembrane</keyword>
<dbReference type="Proteomes" id="UP000241247">
    <property type="component" value="Unassembled WGS sequence"/>
</dbReference>
<evidence type="ECO:0000313" key="4">
    <source>
        <dbReference type="Proteomes" id="UP000241247"/>
    </source>
</evidence>
<organism evidence="3 4">
    <name type="scientific">Mycoplana dimorpha</name>
    <dbReference type="NCBI Taxonomy" id="28320"/>
    <lineage>
        <taxon>Bacteria</taxon>
        <taxon>Pseudomonadati</taxon>
        <taxon>Pseudomonadota</taxon>
        <taxon>Alphaproteobacteria</taxon>
        <taxon>Hyphomicrobiales</taxon>
        <taxon>Rhizobiaceae</taxon>
        <taxon>Mycoplana</taxon>
    </lineage>
</organism>
<protein>
    <submittedName>
        <fullName evidence="3">Uncharacterized protein DUF2188</fullName>
    </submittedName>
</protein>
<dbReference type="EMBL" id="PZZZ01000005">
    <property type="protein sequence ID" value="PTM94115.1"/>
    <property type="molecule type" value="Genomic_DNA"/>
</dbReference>
<sequence length="133" mass="14210">MTTVTYEVVEHDGGWAYKAGDVFSETFATHDEARAAADAAAENHVRAGASEHIEFQDEAGQWHEEETSGYDRPDTEVRDTLSRHHVVSRHSPRAHPVRSPAASPAGHPAALGTMLALAGLAGLLAGYALGRRA</sequence>
<dbReference type="AlphaFoldDB" id="A0A2T5B548"/>
<keyword evidence="4" id="KW-1185">Reference proteome</keyword>
<evidence type="ECO:0000256" key="1">
    <source>
        <dbReference type="SAM" id="MobiDB-lite"/>
    </source>
</evidence>
<name>A0A2T5B548_MYCDI</name>
<proteinExistence type="predicted"/>
<evidence type="ECO:0000256" key="2">
    <source>
        <dbReference type="SAM" id="Phobius"/>
    </source>
</evidence>